<protein>
    <submittedName>
        <fullName evidence="1">Uncharacterized protein</fullName>
    </submittedName>
</protein>
<dbReference type="OrthoDB" id="142388at2759"/>
<gene>
    <name evidence="1" type="ORF">PHMEG_0003536</name>
</gene>
<dbReference type="AlphaFoldDB" id="A0A225WXX2"/>
<reference evidence="2" key="1">
    <citation type="submission" date="2017-03" db="EMBL/GenBank/DDBJ databases">
        <title>Phytopthora megakarya and P. palmivora, two closely related causual agents of cacao black pod achieved similar genome size and gene model numbers by different mechanisms.</title>
        <authorList>
            <person name="Ali S."/>
            <person name="Shao J."/>
            <person name="Larry D.J."/>
            <person name="Kronmiller B."/>
            <person name="Shen D."/>
            <person name="Strem M.D."/>
            <person name="Melnick R.L."/>
            <person name="Guiltinan M.J."/>
            <person name="Tyler B.M."/>
            <person name="Meinhardt L.W."/>
            <person name="Bailey B.A."/>
        </authorList>
    </citation>
    <scope>NUCLEOTIDE SEQUENCE [LARGE SCALE GENOMIC DNA]</scope>
    <source>
        <strain evidence="2">zdho120</strain>
    </source>
</reference>
<dbReference type="STRING" id="4795.A0A225WXX2"/>
<organism evidence="1 2">
    <name type="scientific">Phytophthora megakarya</name>
    <dbReference type="NCBI Taxonomy" id="4795"/>
    <lineage>
        <taxon>Eukaryota</taxon>
        <taxon>Sar</taxon>
        <taxon>Stramenopiles</taxon>
        <taxon>Oomycota</taxon>
        <taxon>Peronosporomycetes</taxon>
        <taxon>Peronosporales</taxon>
        <taxon>Peronosporaceae</taxon>
        <taxon>Phytophthora</taxon>
    </lineage>
</organism>
<name>A0A225WXX2_9STRA</name>
<accession>A0A225WXX2</accession>
<sequence>MSTKALIPGNSQRTRQTALNVFGRFAEDKKMTVNDICELVGGSIGGHTSSKDYLLSKNSVSSYFENVKNHLLEMFPTLHAESGRRHQKIASVLDKYCSKRCTDFTNQAAPCTKRDLRGLCTSILPYATTAEGYKDCALLNFLWYLLGRSSDIIGLMKNQVAVYPGGCLAITCKRMKSAATHGASFFYDPINLSPCPLHSLDIALIMQTTSSEFLLDQVPRDYFEVQPISVEDTSFRKLIENPRDVSIYMNTSQSAVAPEATQRAVVPRIHAYVNRILGYLLTHSFRRGGAQNANGDSNVSSPWILDRGGWSMSAVSKAFNYIVTSTHEDKKWANHSPPQLPTPEAVDAPVLQRIRQVQCLLFGFTLGLDDSLILRTVVIEILGAVTILHHNEMMHLAPAVSQSQVTEPEISGWALTIQESFLTSKRTAQRISSVKSKNEGLGQTNGASKTTNEVDQRLNFAAFMRVFLPDGYNVTGCGPDAKSRILLVGREAEGNIRAFMAAENIDATARGIIDKALTCRR</sequence>
<comment type="caution">
    <text evidence="1">The sequence shown here is derived from an EMBL/GenBank/DDBJ whole genome shotgun (WGS) entry which is preliminary data.</text>
</comment>
<evidence type="ECO:0000313" key="1">
    <source>
        <dbReference type="EMBL" id="OWZ21859.1"/>
    </source>
</evidence>
<dbReference type="Gene3D" id="1.10.443.10">
    <property type="entry name" value="Intergrase catalytic core"/>
    <property type="match status" value="1"/>
</dbReference>
<dbReference type="GO" id="GO:0015074">
    <property type="term" value="P:DNA integration"/>
    <property type="evidence" value="ECO:0007669"/>
    <property type="project" value="InterPro"/>
</dbReference>
<dbReference type="GO" id="GO:0003677">
    <property type="term" value="F:DNA binding"/>
    <property type="evidence" value="ECO:0007669"/>
    <property type="project" value="InterPro"/>
</dbReference>
<dbReference type="EMBL" id="NBNE01000182">
    <property type="protein sequence ID" value="OWZ21859.1"/>
    <property type="molecule type" value="Genomic_DNA"/>
</dbReference>
<keyword evidence="2" id="KW-1185">Reference proteome</keyword>
<dbReference type="Proteomes" id="UP000198211">
    <property type="component" value="Unassembled WGS sequence"/>
</dbReference>
<dbReference type="GO" id="GO:0006310">
    <property type="term" value="P:DNA recombination"/>
    <property type="evidence" value="ECO:0007669"/>
    <property type="project" value="InterPro"/>
</dbReference>
<evidence type="ECO:0000313" key="2">
    <source>
        <dbReference type="Proteomes" id="UP000198211"/>
    </source>
</evidence>
<proteinExistence type="predicted"/>
<dbReference type="InterPro" id="IPR013762">
    <property type="entry name" value="Integrase-like_cat_sf"/>
</dbReference>